<dbReference type="EMBL" id="SLVU01000002">
    <property type="protein sequence ID" value="TCN33880.1"/>
    <property type="molecule type" value="Genomic_DNA"/>
</dbReference>
<dbReference type="Proteomes" id="UP000295043">
    <property type="component" value="Unassembled WGS sequence"/>
</dbReference>
<reference evidence="1 2" key="1">
    <citation type="submission" date="2019-03" db="EMBL/GenBank/DDBJ databases">
        <title>Genomic Encyclopedia of Type Strains, Phase IV (KMG-V): Genome sequencing to study the core and pangenomes of soil and plant-associated prokaryotes.</title>
        <authorList>
            <person name="Whitman W."/>
        </authorList>
    </citation>
    <scope>NUCLEOTIDE SEQUENCE [LARGE SCALE GENOMIC DNA]</scope>
    <source>
        <strain evidence="1 2">23C40</strain>
    </source>
</reference>
<dbReference type="AlphaFoldDB" id="A0A4V2RFT5"/>
<evidence type="ECO:0000313" key="1">
    <source>
        <dbReference type="EMBL" id="TCN33880.1"/>
    </source>
</evidence>
<protein>
    <submittedName>
        <fullName evidence="1">Uncharacterized protein</fullName>
    </submittedName>
</protein>
<proteinExistence type="predicted"/>
<organism evidence="1 2">
    <name type="scientific">Sinorhizobium americanum</name>
    <dbReference type="NCBI Taxonomy" id="194963"/>
    <lineage>
        <taxon>Bacteria</taxon>
        <taxon>Pseudomonadati</taxon>
        <taxon>Pseudomonadota</taxon>
        <taxon>Alphaproteobacteria</taxon>
        <taxon>Hyphomicrobiales</taxon>
        <taxon>Rhizobiaceae</taxon>
        <taxon>Sinorhizobium/Ensifer group</taxon>
        <taxon>Sinorhizobium</taxon>
    </lineage>
</organism>
<comment type="caution">
    <text evidence="1">The sequence shown here is derived from an EMBL/GenBank/DDBJ whole genome shotgun (WGS) entry which is preliminary data.</text>
</comment>
<name>A0A4V2RFT5_9HYPH</name>
<gene>
    <name evidence="1" type="ORF">EV184_102187</name>
</gene>
<evidence type="ECO:0000313" key="2">
    <source>
        <dbReference type="Proteomes" id="UP000295043"/>
    </source>
</evidence>
<accession>A0A4V2RFT5</accession>
<sequence length="70" mass="7874">MGICVANAHTENGVSINHDHDFVVRCDERFSLSRQESYHATTIPKAAKCEFSNHSRMAEETIVLNDPTQL</sequence>